<name>X1FD52_9ZZZZ</name>
<comment type="caution">
    <text evidence="3">The sequence shown here is derived from an EMBL/GenBank/DDBJ whole genome shotgun (WGS) entry which is preliminary data.</text>
</comment>
<dbReference type="GO" id="GO:0016020">
    <property type="term" value="C:membrane"/>
    <property type="evidence" value="ECO:0007669"/>
    <property type="project" value="GOC"/>
</dbReference>
<dbReference type="PANTHER" id="PTHR43398:SF1">
    <property type="entry name" value="DOLICHOL-PHOSPHATE MANNOSYLTRANSFERASE SUBUNIT 1"/>
    <property type="match status" value="1"/>
</dbReference>
<gene>
    <name evidence="3" type="ORF">S03H2_11687</name>
</gene>
<evidence type="ECO:0008006" key="4">
    <source>
        <dbReference type="Google" id="ProtNLM"/>
    </source>
</evidence>
<feature type="non-terminal residue" evidence="3">
    <location>
        <position position="1"/>
    </location>
</feature>
<keyword evidence="1" id="KW-0328">Glycosyltransferase</keyword>
<dbReference type="PANTHER" id="PTHR43398">
    <property type="entry name" value="DOLICHOL-PHOSPHATE MANNOSYLTRANSFERASE SUBUNIT 1"/>
    <property type="match status" value="1"/>
</dbReference>
<dbReference type="Gene3D" id="3.90.550.10">
    <property type="entry name" value="Spore Coat Polysaccharide Biosynthesis Protein SpsA, Chain A"/>
    <property type="match status" value="1"/>
</dbReference>
<dbReference type="GO" id="GO:0004582">
    <property type="term" value="F:dolichyl-phosphate beta-D-mannosyltransferase activity"/>
    <property type="evidence" value="ECO:0007669"/>
    <property type="project" value="InterPro"/>
</dbReference>
<evidence type="ECO:0000256" key="2">
    <source>
        <dbReference type="ARBA" id="ARBA00022679"/>
    </source>
</evidence>
<dbReference type="EMBL" id="BARU01005954">
    <property type="protein sequence ID" value="GAH43556.1"/>
    <property type="molecule type" value="Genomic_DNA"/>
</dbReference>
<keyword evidence="2" id="KW-0808">Transferase</keyword>
<proteinExistence type="predicted"/>
<protein>
    <recommendedName>
        <fullName evidence="4">Glycosyltransferase 2-like domain-containing protein</fullName>
    </recommendedName>
</protein>
<evidence type="ECO:0000313" key="3">
    <source>
        <dbReference type="EMBL" id="GAH43556.1"/>
    </source>
</evidence>
<dbReference type="InterPro" id="IPR039528">
    <property type="entry name" value="DPM1-like"/>
</dbReference>
<sequence>QLDNKWPLWRKGLSAFGNLYAKTILQLPVNDATGGFRAWRKETLLGMPLERIRSNGYAFQVEMLFVAQRMGYSFSEVPFYFADRQWGTSKMSFAIQIEAALRVWQMLYEYRDLESGVNSKHKSLII</sequence>
<reference evidence="3" key="1">
    <citation type="journal article" date="2014" name="Front. Microbiol.">
        <title>High frequency of phylogenetically diverse reductive dehalogenase-homologous genes in deep subseafloor sedimentary metagenomes.</title>
        <authorList>
            <person name="Kawai M."/>
            <person name="Futagami T."/>
            <person name="Toyoda A."/>
            <person name="Takaki Y."/>
            <person name="Nishi S."/>
            <person name="Hori S."/>
            <person name="Arai W."/>
            <person name="Tsubouchi T."/>
            <person name="Morono Y."/>
            <person name="Uchiyama I."/>
            <person name="Ito T."/>
            <person name="Fujiyama A."/>
            <person name="Inagaki F."/>
            <person name="Takami H."/>
        </authorList>
    </citation>
    <scope>NUCLEOTIDE SEQUENCE</scope>
    <source>
        <strain evidence="3">Expedition CK06-06</strain>
    </source>
</reference>
<accession>X1FD52</accession>
<dbReference type="GO" id="GO:0009247">
    <property type="term" value="P:glycolipid biosynthetic process"/>
    <property type="evidence" value="ECO:0007669"/>
    <property type="project" value="TreeGrafter"/>
</dbReference>
<organism evidence="3">
    <name type="scientific">marine sediment metagenome</name>
    <dbReference type="NCBI Taxonomy" id="412755"/>
    <lineage>
        <taxon>unclassified sequences</taxon>
        <taxon>metagenomes</taxon>
        <taxon>ecological metagenomes</taxon>
    </lineage>
</organism>
<evidence type="ECO:0000256" key="1">
    <source>
        <dbReference type="ARBA" id="ARBA00022676"/>
    </source>
</evidence>
<dbReference type="InterPro" id="IPR029044">
    <property type="entry name" value="Nucleotide-diphossugar_trans"/>
</dbReference>
<dbReference type="AlphaFoldDB" id="X1FD52"/>
<dbReference type="SUPFAM" id="SSF53448">
    <property type="entry name" value="Nucleotide-diphospho-sugar transferases"/>
    <property type="match status" value="1"/>
</dbReference>